<reference evidence="2 3" key="2">
    <citation type="journal article" date="2024" name="G3 (Bethesda)">
        <title>The genome of the cryopelagic Antarctic bald notothen, Trematomus borchgrevinki.</title>
        <authorList>
            <person name="Rayamajhi N."/>
            <person name="Rivera-Colon A.G."/>
            <person name="Minhas B.F."/>
            <person name="Cheng C.C."/>
            <person name="Catchen J.M."/>
        </authorList>
    </citation>
    <scope>NUCLEOTIDE SEQUENCE [LARGE SCALE GENOMIC DNA]</scope>
    <source>
        <strain evidence="2">AGRC-2024</strain>
    </source>
</reference>
<keyword evidence="1" id="KW-0812">Transmembrane</keyword>
<gene>
    <name evidence="2" type="ORF">OYC64_001320</name>
</gene>
<keyword evidence="1" id="KW-0472">Membrane</keyword>
<dbReference type="EMBL" id="JBIYXZ010002080">
    <property type="protein sequence ID" value="KAL3051022.1"/>
    <property type="molecule type" value="Genomic_DNA"/>
</dbReference>
<keyword evidence="1" id="KW-1133">Transmembrane helix</keyword>
<evidence type="ECO:0000313" key="2">
    <source>
        <dbReference type="EMBL" id="KAL3051022.1"/>
    </source>
</evidence>
<proteinExistence type="predicted"/>
<protein>
    <submittedName>
        <fullName evidence="2">Uncharacterized protein</fullName>
    </submittedName>
</protein>
<reference evidence="2 3" key="1">
    <citation type="journal article" date="2022" name="G3 (Bethesda)">
        <title>Evaluating Illumina-, Nanopore-, and PacBio-based genome assembly strategies with the bald notothen, Trematomus borchgrevinki.</title>
        <authorList>
            <person name="Rayamajhi N."/>
            <person name="Cheng C.C."/>
            <person name="Catchen J.M."/>
        </authorList>
    </citation>
    <scope>NUCLEOTIDE SEQUENCE [LARGE SCALE GENOMIC DNA]</scope>
    <source>
        <strain evidence="2">AGRC-2024</strain>
    </source>
</reference>
<evidence type="ECO:0000256" key="1">
    <source>
        <dbReference type="SAM" id="Phobius"/>
    </source>
</evidence>
<feature type="transmembrane region" description="Helical" evidence="1">
    <location>
        <begin position="47"/>
        <end position="67"/>
    </location>
</feature>
<dbReference type="Proteomes" id="UP001619887">
    <property type="component" value="Unassembled WGS sequence"/>
</dbReference>
<accession>A0ABD2GAR4</accession>
<organism evidence="2 3">
    <name type="scientific">Pagothenia borchgrevinki</name>
    <name type="common">Bald rockcod</name>
    <name type="synonym">Trematomus borchgrevinki</name>
    <dbReference type="NCBI Taxonomy" id="8213"/>
    <lineage>
        <taxon>Eukaryota</taxon>
        <taxon>Metazoa</taxon>
        <taxon>Chordata</taxon>
        <taxon>Craniata</taxon>
        <taxon>Vertebrata</taxon>
        <taxon>Euteleostomi</taxon>
        <taxon>Actinopterygii</taxon>
        <taxon>Neopterygii</taxon>
        <taxon>Teleostei</taxon>
        <taxon>Neoteleostei</taxon>
        <taxon>Acanthomorphata</taxon>
        <taxon>Eupercaria</taxon>
        <taxon>Perciformes</taxon>
        <taxon>Notothenioidei</taxon>
        <taxon>Nototheniidae</taxon>
        <taxon>Pagothenia</taxon>
    </lineage>
</organism>
<sequence length="120" mass="13293">MLWIATTIMLQVFDPIADDTLTTTQFQGNLQTPDPKNETGVKVGQHYWRLCFVVLAFCILLAVGRFLKHKCQRRDLPDCSVPETKTSSSSAEYVVIRASDVGFRPAARLETSGPTGETTS</sequence>
<evidence type="ECO:0000313" key="3">
    <source>
        <dbReference type="Proteomes" id="UP001619887"/>
    </source>
</evidence>
<comment type="caution">
    <text evidence="2">The sequence shown here is derived from an EMBL/GenBank/DDBJ whole genome shotgun (WGS) entry which is preliminary data.</text>
</comment>
<keyword evidence="3" id="KW-1185">Reference proteome</keyword>
<name>A0ABD2GAR4_PAGBO</name>
<dbReference type="AlphaFoldDB" id="A0ABD2GAR4"/>